<comment type="caution">
    <text evidence="1">The sequence shown here is derived from an EMBL/GenBank/DDBJ whole genome shotgun (WGS) entry which is preliminary data.</text>
</comment>
<name>N6Z3C5_9RHOO</name>
<protein>
    <recommendedName>
        <fullName evidence="3">Helix-turn-helix domain-containing protein</fullName>
    </recommendedName>
</protein>
<organism evidence="1 2">
    <name type="scientific">Thauera phenylacetica B4P</name>
    <dbReference type="NCBI Taxonomy" id="1234382"/>
    <lineage>
        <taxon>Bacteria</taxon>
        <taxon>Pseudomonadati</taxon>
        <taxon>Pseudomonadota</taxon>
        <taxon>Betaproteobacteria</taxon>
        <taxon>Rhodocyclales</taxon>
        <taxon>Zoogloeaceae</taxon>
        <taxon>Thauera</taxon>
    </lineage>
</organism>
<evidence type="ECO:0008006" key="3">
    <source>
        <dbReference type="Google" id="ProtNLM"/>
    </source>
</evidence>
<dbReference type="RefSeq" id="WP_004357418.1">
    <property type="nucleotide sequence ID" value="NZ_AMXF01000014.1"/>
</dbReference>
<dbReference type="AlphaFoldDB" id="N6Z3C5"/>
<sequence length="76" mass="8372">MTAPSPQFVEVFNGADLPQAVISARTGAALLDVSERQWHRLVQRGLLPRPIKLGRNTRWKLAEVEAALDNIPPSEA</sequence>
<dbReference type="EMBL" id="AMXF01000014">
    <property type="protein sequence ID" value="ENO98380.1"/>
    <property type="molecule type" value="Genomic_DNA"/>
</dbReference>
<evidence type="ECO:0000313" key="2">
    <source>
        <dbReference type="Proteomes" id="UP000013047"/>
    </source>
</evidence>
<gene>
    <name evidence="1" type="ORF">C667_04094</name>
</gene>
<evidence type="ECO:0000313" key="1">
    <source>
        <dbReference type="EMBL" id="ENO98380.1"/>
    </source>
</evidence>
<reference evidence="1 2" key="1">
    <citation type="submission" date="2012-09" db="EMBL/GenBank/DDBJ databases">
        <title>Draft Genome Sequences of 6 Strains from Genus Thauera.</title>
        <authorList>
            <person name="Liu B."/>
            <person name="Shapleigh J.P."/>
            <person name="Frostegard A.H."/>
        </authorList>
    </citation>
    <scope>NUCLEOTIDE SEQUENCE [LARGE SCALE GENOMIC DNA]</scope>
    <source>
        <strain evidence="1 2">B4P</strain>
    </source>
</reference>
<dbReference type="Gene3D" id="1.10.238.160">
    <property type="match status" value="1"/>
</dbReference>
<dbReference type="Proteomes" id="UP000013047">
    <property type="component" value="Unassembled WGS sequence"/>
</dbReference>
<keyword evidence="2" id="KW-1185">Reference proteome</keyword>
<proteinExistence type="predicted"/>
<accession>N6Z3C5</accession>